<gene>
    <name evidence="1" type="ORF">TNIN_194281</name>
</gene>
<sequence>MAMSRWMLGKQQRPWLSITQMKVGFFSSSDKHLARVTRNQIKSYRDRPADNPMLISPYPNYLMPFKIRTPTNHLVQIVSLDISCPTLEFWVGKDCYTSVTCHGKLANYQDSGNRPSLFPFINPTRMLVLRLAIVLFLLPASLAN</sequence>
<comment type="caution">
    <text evidence="1">The sequence shown here is derived from an EMBL/GenBank/DDBJ whole genome shotgun (WGS) entry which is preliminary data.</text>
</comment>
<dbReference type="EMBL" id="BMAV01017268">
    <property type="protein sequence ID" value="GFY68809.1"/>
    <property type="molecule type" value="Genomic_DNA"/>
</dbReference>
<protein>
    <submittedName>
        <fullName evidence="1">Uncharacterized protein</fullName>
    </submittedName>
</protein>
<dbReference type="AlphaFoldDB" id="A0A8X7CEA5"/>
<proteinExistence type="predicted"/>
<reference evidence="1" key="1">
    <citation type="submission" date="2020-08" db="EMBL/GenBank/DDBJ databases">
        <title>Multicomponent nature underlies the extraordinary mechanical properties of spider dragline silk.</title>
        <authorList>
            <person name="Kono N."/>
            <person name="Nakamura H."/>
            <person name="Mori M."/>
            <person name="Yoshida Y."/>
            <person name="Ohtoshi R."/>
            <person name="Malay A.D."/>
            <person name="Moran D.A.P."/>
            <person name="Tomita M."/>
            <person name="Numata K."/>
            <person name="Arakawa K."/>
        </authorList>
    </citation>
    <scope>NUCLEOTIDE SEQUENCE</scope>
</reference>
<evidence type="ECO:0000313" key="2">
    <source>
        <dbReference type="Proteomes" id="UP000886998"/>
    </source>
</evidence>
<dbReference type="Proteomes" id="UP000886998">
    <property type="component" value="Unassembled WGS sequence"/>
</dbReference>
<organism evidence="1 2">
    <name type="scientific">Trichonephila inaurata madagascariensis</name>
    <dbReference type="NCBI Taxonomy" id="2747483"/>
    <lineage>
        <taxon>Eukaryota</taxon>
        <taxon>Metazoa</taxon>
        <taxon>Ecdysozoa</taxon>
        <taxon>Arthropoda</taxon>
        <taxon>Chelicerata</taxon>
        <taxon>Arachnida</taxon>
        <taxon>Araneae</taxon>
        <taxon>Araneomorphae</taxon>
        <taxon>Entelegynae</taxon>
        <taxon>Araneoidea</taxon>
        <taxon>Nephilidae</taxon>
        <taxon>Trichonephila</taxon>
        <taxon>Trichonephila inaurata</taxon>
    </lineage>
</organism>
<evidence type="ECO:0000313" key="1">
    <source>
        <dbReference type="EMBL" id="GFY68809.1"/>
    </source>
</evidence>
<keyword evidence="2" id="KW-1185">Reference proteome</keyword>
<name>A0A8X7CEA5_9ARAC</name>
<accession>A0A8X7CEA5</accession>